<proteinExistence type="predicted"/>
<dbReference type="EMBL" id="RJUK01000001">
    <property type="protein sequence ID" value="ROQ21516.1"/>
    <property type="molecule type" value="Genomic_DNA"/>
</dbReference>
<protein>
    <recommendedName>
        <fullName evidence="3">Sulfotransferase family protein</fullName>
    </recommendedName>
</protein>
<evidence type="ECO:0000313" key="2">
    <source>
        <dbReference type="Proteomes" id="UP000273643"/>
    </source>
</evidence>
<gene>
    <name evidence="1" type="ORF">EDC38_2140</name>
</gene>
<keyword evidence="2" id="KW-1185">Reference proteome</keyword>
<dbReference type="Proteomes" id="UP000273643">
    <property type="component" value="Unassembled WGS sequence"/>
</dbReference>
<evidence type="ECO:0008006" key="3">
    <source>
        <dbReference type="Google" id="ProtNLM"/>
    </source>
</evidence>
<evidence type="ECO:0000313" key="1">
    <source>
        <dbReference type="EMBL" id="ROQ21516.1"/>
    </source>
</evidence>
<sequence>MVSIQSAYKQTISSSLASEALGPPMTTDRWLARFKRQWQLEPLPGNDLLAALSHCNQRAISLNVNRIKGHWVPRRYHPADGTLSLCRPDGRANEPFYDQFVTRSCQRLPVNLLSPRIPIKALEQVHSSCLRRPAGFIAHLSRCGSTWVSGSMAELDRSAVISESPALTEFLLDAQLSEGERQQLLPRLADFHVPGGSATSRPVVKWNAWDLCHWHTVQAAFPDTPVLLIIRHPLEILASHRRQTGRHMSGDPTLASLGPTFRPDHSRNLWELRLRVLRLLMEHMIDICGNENTEVIDYSQISPVTMRDFARHFGFRASKQEMARVHERSAYCAKHPERKFIPDSSMKREGFSSREIEDVERELMPLYCRLMSQTSH</sequence>
<dbReference type="AlphaFoldDB" id="A0A3N1PA03"/>
<dbReference type="InterPro" id="IPR027417">
    <property type="entry name" value="P-loop_NTPase"/>
</dbReference>
<reference evidence="1 2" key="1">
    <citation type="submission" date="2018-11" db="EMBL/GenBank/DDBJ databases">
        <title>Genomic Encyclopedia of Type Strains, Phase IV (KMG-IV): sequencing the most valuable type-strain genomes for metagenomic binning, comparative biology and taxonomic classification.</title>
        <authorList>
            <person name="Goeker M."/>
        </authorList>
    </citation>
    <scope>NUCLEOTIDE SEQUENCE [LARGE SCALE GENOMIC DNA]</scope>
    <source>
        <strain evidence="1 2">DSM 16974</strain>
    </source>
</reference>
<dbReference type="OrthoDB" id="5380394at2"/>
<comment type="caution">
    <text evidence="1">The sequence shown here is derived from an EMBL/GenBank/DDBJ whole genome shotgun (WGS) entry which is preliminary data.</text>
</comment>
<organism evidence="1 2">
    <name type="scientific">Marinimicrobium koreense</name>
    <dbReference type="NCBI Taxonomy" id="306545"/>
    <lineage>
        <taxon>Bacteria</taxon>
        <taxon>Pseudomonadati</taxon>
        <taxon>Pseudomonadota</taxon>
        <taxon>Gammaproteobacteria</taxon>
        <taxon>Cellvibrionales</taxon>
        <taxon>Cellvibrionaceae</taxon>
        <taxon>Marinimicrobium</taxon>
    </lineage>
</organism>
<dbReference type="Gene3D" id="3.40.50.300">
    <property type="entry name" value="P-loop containing nucleotide triphosphate hydrolases"/>
    <property type="match status" value="1"/>
</dbReference>
<name>A0A3N1PA03_9GAMM</name>
<dbReference type="SUPFAM" id="SSF52540">
    <property type="entry name" value="P-loop containing nucleoside triphosphate hydrolases"/>
    <property type="match status" value="1"/>
</dbReference>
<dbReference type="RefSeq" id="WP_123638496.1">
    <property type="nucleotide sequence ID" value="NZ_RJUK01000001.1"/>
</dbReference>
<accession>A0A3N1PA03</accession>